<evidence type="ECO:0000313" key="1">
    <source>
        <dbReference type="EMBL" id="MEK8179283.1"/>
    </source>
</evidence>
<gene>
    <name evidence="1" type="ORF">WMW71_02925</name>
</gene>
<name>A0ABU9DYI0_9FLAO</name>
<organism evidence="1 2">
    <name type="scientific">Flavobacterium buctense</name>
    <dbReference type="NCBI Taxonomy" id="1648146"/>
    <lineage>
        <taxon>Bacteria</taxon>
        <taxon>Pseudomonadati</taxon>
        <taxon>Bacteroidota</taxon>
        <taxon>Flavobacteriia</taxon>
        <taxon>Flavobacteriales</taxon>
        <taxon>Flavobacteriaceae</taxon>
        <taxon>Flavobacterium</taxon>
    </lineage>
</organism>
<dbReference type="Proteomes" id="UP001491349">
    <property type="component" value="Unassembled WGS sequence"/>
</dbReference>
<keyword evidence="2" id="KW-1185">Reference proteome</keyword>
<reference evidence="1 2" key="1">
    <citation type="submission" date="2024-04" db="EMBL/GenBank/DDBJ databases">
        <title>draft genome sequnece of Flavobacterium buctense JCM 30750.</title>
        <authorList>
            <person name="Kim D.-U."/>
        </authorList>
    </citation>
    <scope>NUCLEOTIDE SEQUENCE [LARGE SCALE GENOMIC DNA]</scope>
    <source>
        <strain evidence="1 2">JCM 30750</strain>
    </source>
</reference>
<sequence length="175" mass="20283">MNSRGKTPIAIFPVNGKYVLAVYQGNLSKFDLLLKYRERDSKAKSGWSRVRTPKHIHWAVDILLKMQENEKDTKKFLDFLINSWTTSIKSIKSEQERDVLLDVRTLLTEVDKEALNYVSLANKGEYSVKFLILIAKLLMVQEKTNMETAFMFKNLLDALRKGEDIFKIVSIATHR</sequence>
<comment type="caution">
    <text evidence="1">The sequence shown here is derived from an EMBL/GenBank/DDBJ whole genome shotgun (WGS) entry which is preliminary data.</text>
</comment>
<dbReference type="EMBL" id="JBBPCB010000001">
    <property type="protein sequence ID" value="MEK8179283.1"/>
    <property type="molecule type" value="Genomic_DNA"/>
</dbReference>
<proteinExistence type="predicted"/>
<evidence type="ECO:0000313" key="2">
    <source>
        <dbReference type="Proteomes" id="UP001491349"/>
    </source>
</evidence>
<dbReference type="RefSeq" id="WP_187659404.1">
    <property type="nucleotide sequence ID" value="NZ_JACTAB010000001.1"/>
</dbReference>
<accession>A0ABU9DYI0</accession>
<protein>
    <submittedName>
        <fullName evidence="1">Uncharacterized protein</fullName>
    </submittedName>
</protein>